<feature type="transmembrane region" description="Helical" evidence="6">
    <location>
        <begin position="145"/>
        <end position="169"/>
    </location>
</feature>
<evidence type="ECO:0000256" key="1">
    <source>
        <dbReference type="ARBA" id="ARBA00004141"/>
    </source>
</evidence>
<keyword evidence="5 6" id="KW-0472">Membrane</keyword>
<gene>
    <name evidence="8" type="ORF">OKIOD_LOCUS11434</name>
</gene>
<evidence type="ECO:0000256" key="7">
    <source>
        <dbReference type="SAM" id="SignalP"/>
    </source>
</evidence>
<keyword evidence="4 6" id="KW-1133">Transmembrane helix</keyword>
<comment type="subcellular location">
    <subcellularLocation>
        <location evidence="1">Membrane</location>
        <topology evidence="1">Multi-pass membrane protein</topology>
    </subcellularLocation>
</comment>
<dbReference type="InterPro" id="IPR026748">
    <property type="entry name" value="Clarin"/>
</dbReference>
<evidence type="ECO:0000256" key="6">
    <source>
        <dbReference type="SAM" id="Phobius"/>
    </source>
</evidence>
<evidence type="ECO:0000256" key="5">
    <source>
        <dbReference type="ARBA" id="ARBA00023136"/>
    </source>
</evidence>
<feature type="transmembrane region" description="Helical" evidence="6">
    <location>
        <begin position="107"/>
        <end position="133"/>
    </location>
</feature>
<comment type="similarity">
    <text evidence="2">Belongs to the clarin family.</text>
</comment>
<evidence type="ECO:0000313" key="8">
    <source>
        <dbReference type="EMBL" id="CAG5106069.1"/>
    </source>
</evidence>
<dbReference type="PANTHER" id="PTHR31548">
    <property type="entry name" value="CLARIN"/>
    <property type="match status" value="1"/>
</dbReference>
<organism evidence="8 9">
    <name type="scientific">Oikopleura dioica</name>
    <name type="common">Tunicate</name>
    <dbReference type="NCBI Taxonomy" id="34765"/>
    <lineage>
        <taxon>Eukaryota</taxon>
        <taxon>Metazoa</taxon>
        <taxon>Chordata</taxon>
        <taxon>Tunicata</taxon>
        <taxon>Appendicularia</taxon>
        <taxon>Copelata</taxon>
        <taxon>Oikopleuridae</taxon>
        <taxon>Oikopleura</taxon>
    </lineage>
</organism>
<proteinExistence type="inferred from homology"/>
<evidence type="ECO:0000256" key="4">
    <source>
        <dbReference type="ARBA" id="ARBA00022989"/>
    </source>
</evidence>
<feature type="chain" id="PRO_5045435721" evidence="7">
    <location>
        <begin position="29"/>
        <end position="260"/>
    </location>
</feature>
<reference evidence="8 9" key="1">
    <citation type="submission" date="2021-04" db="EMBL/GenBank/DDBJ databases">
        <authorList>
            <person name="Bliznina A."/>
        </authorList>
    </citation>
    <scope>NUCLEOTIDE SEQUENCE [LARGE SCALE GENOMIC DNA]</scope>
</reference>
<dbReference type="PROSITE" id="PS51257">
    <property type="entry name" value="PROKAR_LIPOPROTEIN"/>
    <property type="match status" value="1"/>
</dbReference>
<protein>
    <submittedName>
        <fullName evidence="8">Oidioi.mRNA.OKI2018_I69.chr1.g2669.t1.cds</fullName>
    </submittedName>
</protein>
<feature type="transmembrane region" description="Helical" evidence="6">
    <location>
        <begin position="211"/>
        <end position="231"/>
    </location>
</feature>
<dbReference type="EMBL" id="OU015566">
    <property type="protein sequence ID" value="CAG5106069.1"/>
    <property type="molecule type" value="Genomic_DNA"/>
</dbReference>
<evidence type="ECO:0000256" key="3">
    <source>
        <dbReference type="ARBA" id="ARBA00022692"/>
    </source>
</evidence>
<keyword evidence="9" id="KW-1185">Reference proteome</keyword>
<dbReference type="PANTHER" id="PTHR31548:SF1">
    <property type="entry name" value="LD47387P"/>
    <property type="match status" value="1"/>
</dbReference>
<keyword evidence="3 6" id="KW-0812">Transmembrane</keyword>
<evidence type="ECO:0000256" key="2">
    <source>
        <dbReference type="ARBA" id="ARBA00005787"/>
    </source>
</evidence>
<name>A0ABN7SVP5_OIKDI</name>
<accession>A0ABN7SVP5</accession>
<sequence>MKAYNRRWFILAALLALAGIACICTCLGYEEVYKMDIKRGNSSDDIGTRTIGLMSGSDKYRQKTWIHWPIKCDLSMCTESDPDALYPMLCSCTGNTSIDFIINSSLWWANLSMIILGLVCAVYAFVVSAYNAATKPTVEYLSTRAVAGSFTAAIIFEVTAMALTLTLYFTAIQYEDPSYESTCILPEFGGISSFWASFAQGYVCENEQLGLSFYMIVISIALFLISLWCSFMAQRGFQSLDHEAEFVAETGDKKEDIMMF</sequence>
<evidence type="ECO:0000313" key="9">
    <source>
        <dbReference type="Proteomes" id="UP001158576"/>
    </source>
</evidence>
<dbReference type="Proteomes" id="UP001158576">
    <property type="component" value="Chromosome 1"/>
</dbReference>
<keyword evidence="7" id="KW-0732">Signal</keyword>
<feature type="signal peptide" evidence="7">
    <location>
        <begin position="1"/>
        <end position="28"/>
    </location>
</feature>